<evidence type="ECO:0000256" key="2">
    <source>
        <dbReference type="ARBA" id="ARBA00022553"/>
    </source>
</evidence>
<dbReference type="Gene3D" id="1.10.1200.10">
    <property type="entry name" value="ACP-like"/>
    <property type="match status" value="1"/>
</dbReference>
<dbReference type="Proteomes" id="UP000020681">
    <property type="component" value="Unassembled WGS sequence"/>
</dbReference>
<name>A0ABP3AGJ5_MYCUL</name>
<evidence type="ECO:0000259" key="3">
    <source>
        <dbReference type="PROSITE" id="PS50075"/>
    </source>
</evidence>
<keyword evidence="2" id="KW-0597">Phosphoprotein</keyword>
<evidence type="ECO:0000256" key="1">
    <source>
        <dbReference type="ARBA" id="ARBA00022450"/>
    </source>
</evidence>
<sequence>MTPSIGGEADLRHWLVDYLVTNIGCPPDEVDPNLSLADLGVSSRDAVVLSGELTELLGRTVSPIDFWEHPTINDLAAYLTAPEPSTGPKPQ</sequence>
<reference evidence="4 5" key="1">
    <citation type="submission" date="2014-01" db="EMBL/GenBank/DDBJ databases">
        <authorList>
            <person name="Dobos K."/>
            <person name="Lenaerts A."/>
            <person name="Ordway D."/>
            <person name="DeGroote M.A."/>
            <person name="Parker T."/>
            <person name="Sizemore C."/>
            <person name="Tallon L.J."/>
            <person name="Sadzewicz L.K."/>
            <person name="Sengamalay N."/>
            <person name="Fraser C.M."/>
            <person name="Hine E."/>
            <person name="Shefchek K.A."/>
            <person name="Das S.P."/>
            <person name="Tettelin H."/>
        </authorList>
    </citation>
    <scope>NUCLEOTIDE SEQUENCE [LARGE SCALE GENOMIC DNA]</scope>
    <source>
        <strain evidence="4 5">Harvey</strain>
    </source>
</reference>
<organism evidence="4 5">
    <name type="scientific">Mycobacterium ulcerans str. Harvey</name>
    <dbReference type="NCBI Taxonomy" id="1299332"/>
    <lineage>
        <taxon>Bacteria</taxon>
        <taxon>Bacillati</taxon>
        <taxon>Actinomycetota</taxon>
        <taxon>Actinomycetes</taxon>
        <taxon>Mycobacteriales</taxon>
        <taxon>Mycobacteriaceae</taxon>
        <taxon>Mycobacterium</taxon>
        <taxon>Mycobacterium ulcerans group</taxon>
    </lineage>
</organism>
<dbReference type="EMBL" id="JAOL01000105">
    <property type="protein sequence ID" value="EUA90380.1"/>
    <property type="molecule type" value="Genomic_DNA"/>
</dbReference>
<dbReference type="InterPro" id="IPR009081">
    <property type="entry name" value="PP-bd_ACP"/>
</dbReference>
<dbReference type="SUPFAM" id="SSF47336">
    <property type="entry name" value="ACP-like"/>
    <property type="match status" value="1"/>
</dbReference>
<dbReference type="InterPro" id="IPR036736">
    <property type="entry name" value="ACP-like_sf"/>
</dbReference>
<gene>
    <name evidence="4" type="ORF">I551_3207</name>
</gene>
<comment type="caution">
    <text evidence="4">The sequence shown here is derived from an EMBL/GenBank/DDBJ whole genome shotgun (WGS) entry which is preliminary data.</text>
</comment>
<protein>
    <submittedName>
        <fullName evidence="4">Phosphopantetheine attachment site family protein</fullName>
    </submittedName>
</protein>
<dbReference type="SMART" id="SM00823">
    <property type="entry name" value="PKS_PP"/>
    <property type="match status" value="1"/>
</dbReference>
<evidence type="ECO:0000313" key="5">
    <source>
        <dbReference type="Proteomes" id="UP000020681"/>
    </source>
</evidence>
<accession>A0ABP3AGJ5</accession>
<dbReference type="PROSITE" id="PS50075">
    <property type="entry name" value="CARRIER"/>
    <property type="match status" value="1"/>
</dbReference>
<dbReference type="InterPro" id="IPR020806">
    <property type="entry name" value="PKS_PP-bd"/>
</dbReference>
<dbReference type="Pfam" id="PF00550">
    <property type="entry name" value="PP-binding"/>
    <property type="match status" value="1"/>
</dbReference>
<evidence type="ECO:0000313" key="4">
    <source>
        <dbReference type="EMBL" id="EUA90380.1"/>
    </source>
</evidence>
<keyword evidence="1" id="KW-0596">Phosphopantetheine</keyword>
<keyword evidence="5" id="KW-1185">Reference proteome</keyword>
<proteinExistence type="predicted"/>
<feature type="domain" description="Carrier" evidence="3">
    <location>
        <begin position="9"/>
        <end position="83"/>
    </location>
</feature>